<dbReference type="InterPro" id="IPR002696">
    <property type="entry name" value="Membr_insert_effic_factor_YidD"/>
</dbReference>
<gene>
    <name evidence="2" type="primary">yidD</name>
    <name evidence="2" type="ORF">EUB48_00020</name>
</gene>
<comment type="subcellular location">
    <subcellularLocation>
        <location evidence="1">Cell membrane</location>
        <topology evidence="1">Peripheral membrane protein</topology>
        <orientation evidence="1">Cytoplasmic side</orientation>
    </subcellularLocation>
</comment>
<dbReference type="Pfam" id="PF01809">
    <property type="entry name" value="YidD"/>
    <property type="match status" value="1"/>
</dbReference>
<dbReference type="KEGG" id="rhf:EUB48_00020"/>
<dbReference type="PROSITE" id="PS51257">
    <property type="entry name" value="PROKAR_LIPOPROTEIN"/>
    <property type="match status" value="1"/>
</dbReference>
<dbReference type="EMBL" id="CP035503">
    <property type="protein sequence ID" value="QDL35851.1"/>
    <property type="molecule type" value="Genomic_DNA"/>
</dbReference>
<evidence type="ECO:0000256" key="1">
    <source>
        <dbReference type="HAMAP-Rule" id="MF_00386"/>
    </source>
</evidence>
<proteinExistence type="inferred from homology"/>
<sequence length="101" mass="11190">MIKTLLISLVKGYRLLLSPWLGSSCRFEPSCSAYSLQALQQHGAAAGSYLTLRRLVRCHPWCDGGHDPVPDTLKTLPLAKLRLFTQLSVHSTQHSSQKKSS</sequence>
<organism evidence="2 3">
    <name type="scientific">Rhodoferax sediminis</name>
    <dbReference type="NCBI Taxonomy" id="2509614"/>
    <lineage>
        <taxon>Bacteria</taxon>
        <taxon>Pseudomonadati</taxon>
        <taxon>Pseudomonadota</taxon>
        <taxon>Betaproteobacteria</taxon>
        <taxon>Burkholderiales</taxon>
        <taxon>Comamonadaceae</taxon>
        <taxon>Rhodoferax</taxon>
    </lineage>
</organism>
<keyword evidence="1" id="KW-1003">Cell membrane</keyword>
<dbReference type="Proteomes" id="UP000316798">
    <property type="component" value="Chromosome"/>
</dbReference>
<protein>
    <recommendedName>
        <fullName evidence="1">Putative membrane protein insertion efficiency factor</fullName>
    </recommendedName>
</protein>
<reference evidence="2 3" key="1">
    <citation type="submission" date="2019-01" db="EMBL/GenBank/DDBJ databases">
        <title>Genomic insights into a novel species Rhodoferax sp.</title>
        <authorList>
            <person name="Jin L."/>
        </authorList>
    </citation>
    <scope>NUCLEOTIDE SEQUENCE [LARGE SCALE GENOMIC DNA]</scope>
    <source>
        <strain evidence="2 3">CHu59-6-5</strain>
    </source>
</reference>
<dbReference type="PANTHER" id="PTHR33383">
    <property type="entry name" value="MEMBRANE PROTEIN INSERTION EFFICIENCY FACTOR-RELATED"/>
    <property type="match status" value="1"/>
</dbReference>
<dbReference type="NCBIfam" id="TIGR00278">
    <property type="entry name" value="membrane protein insertion efficiency factor YidD"/>
    <property type="match status" value="1"/>
</dbReference>
<dbReference type="AlphaFoldDB" id="A0A515D631"/>
<evidence type="ECO:0000313" key="3">
    <source>
        <dbReference type="Proteomes" id="UP000316798"/>
    </source>
</evidence>
<comment type="function">
    <text evidence="1">Could be involved in insertion of integral membrane proteins into the membrane.</text>
</comment>
<comment type="similarity">
    <text evidence="1">Belongs to the UPF0161 family.</text>
</comment>
<dbReference type="HAMAP" id="MF_00386">
    <property type="entry name" value="UPF0161_YidD"/>
    <property type="match status" value="1"/>
</dbReference>
<dbReference type="GO" id="GO:0005886">
    <property type="term" value="C:plasma membrane"/>
    <property type="evidence" value="ECO:0007669"/>
    <property type="project" value="UniProtKB-SubCell"/>
</dbReference>
<name>A0A515D631_9BURK</name>
<dbReference type="RefSeq" id="WP_142816954.1">
    <property type="nucleotide sequence ID" value="NZ_CP035503.1"/>
</dbReference>
<keyword evidence="1" id="KW-0472">Membrane</keyword>
<keyword evidence="3" id="KW-1185">Reference proteome</keyword>
<dbReference type="OrthoDB" id="9801753at2"/>
<evidence type="ECO:0000313" key="2">
    <source>
        <dbReference type="EMBL" id="QDL35851.1"/>
    </source>
</evidence>
<dbReference type="SMART" id="SM01234">
    <property type="entry name" value="Haemolytic"/>
    <property type="match status" value="1"/>
</dbReference>
<dbReference type="PANTHER" id="PTHR33383:SF1">
    <property type="entry name" value="MEMBRANE PROTEIN INSERTION EFFICIENCY FACTOR-RELATED"/>
    <property type="match status" value="1"/>
</dbReference>
<accession>A0A515D631</accession>